<dbReference type="Gene3D" id="3.20.20.80">
    <property type="entry name" value="Glycosidases"/>
    <property type="match status" value="1"/>
</dbReference>
<dbReference type="SUPFAM" id="SSF51445">
    <property type="entry name" value="(Trans)glycosidases"/>
    <property type="match status" value="1"/>
</dbReference>
<gene>
    <name evidence="2" type="ORF">A3D91_04675</name>
</gene>
<name>A0A1F4VA38_UNCKA</name>
<evidence type="ECO:0008006" key="4">
    <source>
        <dbReference type="Google" id="ProtNLM"/>
    </source>
</evidence>
<protein>
    <recommendedName>
        <fullName evidence="4">Asl1-like glycosyl hydrolase catalytic domain-containing protein</fullName>
    </recommendedName>
</protein>
<keyword evidence="1" id="KW-1133">Transmembrane helix</keyword>
<feature type="transmembrane region" description="Helical" evidence="1">
    <location>
        <begin position="7"/>
        <end position="25"/>
    </location>
</feature>
<dbReference type="STRING" id="1802620.A3D91_04675"/>
<comment type="caution">
    <text evidence="2">The sequence shown here is derived from an EMBL/GenBank/DDBJ whole genome shotgun (WGS) entry which is preliminary data.</text>
</comment>
<reference evidence="2 3" key="1">
    <citation type="journal article" date="2016" name="Nat. Commun.">
        <title>Thousands of microbial genomes shed light on interconnected biogeochemical processes in an aquifer system.</title>
        <authorList>
            <person name="Anantharaman K."/>
            <person name="Brown C.T."/>
            <person name="Hug L.A."/>
            <person name="Sharon I."/>
            <person name="Castelle C.J."/>
            <person name="Probst A.J."/>
            <person name="Thomas B.C."/>
            <person name="Singh A."/>
            <person name="Wilkins M.J."/>
            <person name="Karaoz U."/>
            <person name="Brodie E.L."/>
            <person name="Williams K.H."/>
            <person name="Hubbard S.S."/>
            <person name="Banfield J.F."/>
        </authorList>
    </citation>
    <scope>NUCLEOTIDE SEQUENCE [LARGE SCALE GENOMIC DNA]</scope>
</reference>
<dbReference type="InterPro" id="IPR017853">
    <property type="entry name" value="GH"/>
</dbReference>
<proteinExistence type="predicted"/>
<sequence>MERKGDLFMYIGLFLIVLLAFLLIFRDKITGIAGMEQDNLFAVIEPKIPDIGSQQNTSSICPFQSQIEYFYYSKPPDSEKRNNKFGIYIYAEVGEYFELAQNLVNSNGGDWGYVLIPFNIKDKSYDKWLNVFSKLSEKHLIPIIQLHTVNTDDYKENTYEAAEFLNKFVWPIKQRYISVYNEPNDAAFWFGKVDPKEYSEVLNYTIKAFKKENSDFFMLNGAFNISAGNTSTTMDAVDFMLKMEDKVDGIFNKLDGWASHSYPQPNFSGNPDAEGRFSIRAYKYELDTLKRIFGINKDMPVFITETGWAHSEGDVYNPSYLSSGKVAENIKIAYEKYWLKDDRVVAVTPFTIWYRAPYDHFSWVREDFVPYASFNAIKSLKKKAGNPEKLETARITSVGCE</sequence>
<organism evidence="2 3">
    <name type="scientific">candidate division WWE3 bacterium RIFCSPHIGHO2_02_FULL_38_14</name>
    <dbReference type="NCBI Taxonomy" id="1802620"/>
    <lineage>
        <taxon>Bacteria</taxon>
        <taxon>Katanobacteria</taxon>
    </lineage>
</organism>
<dbReference type="EMBL" id="MEVD01000006">
    <property type="protein sequence ID" value="OGC54026.1"/>
    <property type="molecule type" value="Genomic_DNA"/>
</dbReference>
<evidence type="ECO:0000313" key="2">
    <source>
        <dbReference type="EMBL" id="OGC54026.1"/>
    </source>
</evidence>
<dbReference type="AlphaFoldDB" id="A0A1F4VA38"/>
<evidence type="ECO:0000313" key="3">
    <source>
        <dbReference type="Proteomes" id="UP000178127"/>
    </source>
</evidence>
<evidence type="ECO:0000256" key="1">
    <source>
        <dbReference type="SAM" id="Phobius"/>
    </source>
</evidence>
<accession>A0A1F4VA38</accession>
<keyword evidence="1" id="KW-0472">Membrane</keyword>
<dbReference type="Proteomes" id="UP000178127">
    <property type="component" value="Unassembled WGS sequence"/>
</dbReference>
<keyword evidence="1" id="KW-0812">Transmembrane</keyword>